<organism evidence="2 3">
    <name type="scientific">Streptomyces crystallinus</name>
    <dbReference type="NCBI Taxonomy" id="68191"/>
    <lineage>
        <taxon>Bacteria</taxon>
        <taxon>Bacillati</taxon>
        <taxon>Actinomycetota</taxon>
        <taxon>Actinomycetes</taxon>
        <taxon>Kitasatosporales</taxon>
        <taxon>Streptomycetaceae</taxon>
        <taxon>Streptomyces</taxon>
    </lineage>
</organism>
<feature type="transmembrane region" description="Helical" evidence="1">
    <location>
        <begin position="13"/>
        <end position="34"/>
    </location>
</feature>
<evidence type="ECO:0000256" key="1">
    <source>
        <dbReference type="SAM" id="Phobius"/>
    </source>
</evidence>
<proteinExistence type="predicted"/>
<dbReference type="EMBL" id="BAAACA010000034">
    <property type="protein sequence ID" value="GAA0612065.1"/>
    <property type="molecule type" value="Genomic_DNA"/>
</dbReference>
<protein>
    <recommendedName>
        <fullName evidence="4">DUF4034 domain-containing protein</fullName>
    </recommendedName>
</protein>
<reference evidence="2 3" key="1">
    <citation type="journal article" date="2019" name="Int. J. Syst. Evol. Microbiol.">
        <title>The Global Catalogue of Microorganisms (GCM) 10K type strain sequencing project: providing services to taxonomists for standard genome sequencing and annotation.</title>
        <authorList>
            <consortium name="The Broad Institute Genomics Platform"/>
            <consortium name="The Broad Institute Genome Sequencing Center for Infectious Disease"/>
            <person name="Wu L."/>
            <person name="Ma J."/>
        </authorList>
    </citation>
    <scope>NUCLEOTIDE SEQUENCE [LARGE SCALE GENOMIC DNA]</scope>
    <source>
        <strain evidence="2 3">JCM 5067</strain>
    </source>
</reference>
<name>A0ABN1GIA5_9ACTN</name>
<keyword evidence="1" id="KW-1133">Transmembrane helix</keyword>
<keyword evidence="1" id="KW-0472">Membrane</keyword>
<keyword evidence="1" id="KW-0812">Transmembrane</keyword>
<evidence type="ECO:0000313" key="2">
    <source>
        <dbReference type="EMBL" id="GAA0612065.1"/>
    </source>
</evidence>
<comment type="caution">
    <text evidence="2">The sequence shown here is derived from an EMBL/GenBank/DDBJ whole genome shotgun (WGS) entry which is preliminary data.</text>
</comment>
<accession>A0ABN1GIA5</accession>
<gene>
    <name evidence="2" type="ORF">GCM10010394_47350</name>
</gene>
<evidence type="ECO:0000313" key="3">
    <source>
        <dbReference type="Proteomes" id="UP001500668"/>
    </source>
</evidence>
<dbReference type="Proteomes" id="UP001500668">
    <property type="component" value="Unassembled WGS sequence"/>
</dbReference>
<evidence type="ECO:0008006" key="4">
    <source>
        <dbReference type="Google" id="ProtNLM"/>
    </source>
</evidence>
<sequence length="383" mass="42295">MPHLSPRATQPELFTPVTSIFVVFAAVSILVLLIPSVRRARLRRWARDHFDPARYGLVARDQLDASRPGPPPPLDLRKETQAVADAAWDGDWHAAAAFVDAAGTDWDLRWSRLEVLQEIALHQDAWLGKWRTAQPGNGDAATVYASVLLHRAWQVRGTAYARKVPVGNMTHFKALLPGVMEAAQHAARLAPQDPAPWVVMVTAARALTYTHEEFHGLWENLTARAPYHYAGHWQALQYWCEKWHGSHKLMRDFALRAVRSAPAGSPLAGIYLHSLVEYEKAAVGFEKASGSPGVSANRAVRKILIQVAHCLDQVPETNAELPRLRHLLAYYLGQGGQFDAALEQFRLIGPWCGAAPWTTASDPVAAFDLARATAARKSTPTST</sequence>
<keyword evidence="3" id="KW-1185">Reference proteome</keyword>